<dbReference type="GO" id="GO:0007200">
    <property type="term" value="P:phospholipase C-activating G protein-coupled receptor signaling pathway"/>
    <property type="evidence" value="ECO:0007669"/>
    <property type="project" value="InterPro"/>
</dbReference>
<evidence type="ECO:0000313" key="11">
    <source>
        <dbReference type="EMBL" id="CEF98712.1"/>
    </source>
</evidence>
<comment type="subcellular location">
    <subcellularLocation>
        <location evidence="1">Membrane</location>
    </subcellularLocation>
</comment>
<name>A0A090M7P7_OSTTA</name>
<dbReference type="SUPFAM" id="SSF111331">
    <property type="entry name" value="NAD kinase/diacylglycerol kinase-like"/>
    <property type="match status" value="1"/>
</dbReference>
<keyword evidence="8" id="KW-0472">Membrane</keyword>
<dbReference type="GO" id="GO:0008270">
    <property type="term" value="F:zinc ion binding"/>
    <property type="evidence" value="ECO:0007669"/>
    <property type="project" value="UniProtKB-KW"/>
</dbReference>
<dbReference type="GO" id="GO:0016020">
    <property type="term" value="C:membrane"/>
    <property type="evidence" value="ECO:0007669"/>
    <property type="project" value="UniProtKB-SubCell"/>
</dbReference>
<evidence type="ECO:0000256" key="2">
    <source>
        <dbReference type="ARBA" id="ARBA00009280"/>
    </source>
</evidence>
<evidence type="ECO:0000256" key="5">
    <source>
        <dbReference type="ARBA" id="ARBA00022771"/>
    </source>
</evidence>
<dbReference type="PANTHER" id="PTHR11255:SF54">
    <property type="entry name" value="DIACYLGLYCEROL KINASE THETA"/>
    <property type="match status" value="1"/>
</dbReference>
<dbReference type="SMART" id="SM00045">
    <property type="entry name" value="DAGKa"/>
    <property type="match status" value="1"/>
</dbReference>
<dbReference type="SMART" id="SM00046">
    <property type="entry name" value="DAGKc"/>
    <property type="match status" value="1"/>
</dbReference>
<dbReference type="GO" id="GO:0005524">
    <property type="term" value="F:ATP binding"/>
    <property type="evidence" value="ECO:0007669"/>
    <property type="project" value="UniProtKB-KW"/>
</dbReference>
<evidence type="ECO:0000256" key="9">
    <source>
        <dbReference type="RuleBase" id="RU361128"/>
    </source>
</evidence>
<dbReference type="OrthoDB" id="242257at2759"/>
<keyword evidence="3 9" id="KW-0808">Transferase</keyword>
<evidence type="ECO:0000256" key="8">
    <source>
        <dbReference type="ARBA" id="ARBA00023136"/>
    </source>
</evidence>
<evidence type="ECO:0000313" key="12">
    <source>
        <dbReference type="Proteomes" id="UP000009170"/>
    </source>
</evidence>
<dbReference type="InterPro" id="IPR000756">
    <property type="entry name" value="Diacylglycerol_kin_accessory"/>
</dbReference>
<dbReference type="EC" id="2.7.1.107" evidence="9"/>
<dbReference type="AlphaFoldDB" id="A0A090M7P7"/>
<reference evidence="12" key="1">
    <citation type="journal article" date="2006" name="Proc. Natl. Acad. Sci. U.S.A.">
        <title>Genome analysis of the smallest free-living eukaryote Ostreococcus tauri unveils many unique features.</title>
        <authorList>
            <person name="Derelle E."/>
            <person name="Ferraz C."/>
            <person name="Rombauts S."/>
            <person name="Rouze P."/>
            <person name="Worden A.Z."/>
            <person name="Robbens S."/>
            <person name="Partensky F."/>
            <person name="Degroeve S."/>
            <person name="Echeynie S."/>
            <person name="Cooke R."/>
            <person name="Saeys Y."/>
            <person name="Wuyts J."/>
            <person name="Jabbari K."/>
            <person name="Bowler C."/>
            <person name="Panaud O."/>
            <person name="Piegu B."/>
            <person name="Ball S.G."/>
            <person name="Ral J.-P."/>
            <person name="Bouget F.-Y."/>
            <person name="Piganeau G."/>
            <person name="De Baets B."/>
            <person name="Picard A."/>
            <person name="Delseny M."/>
            <person name="Demaille J."/>
            <person name="Van de Peer Y."/>
            <person name="Moreau H."/>
        </authorList>
    </citation>
    <scope>NUCLEOTIDE SEQUENCE [LARGE SCALE GENOMIC DNA]</scope>
    <source>
        <strain evidence="12">OTTH 0595 / CCAP 157/2 / RCC745</strain>
    </source>
</reference>
<dbReference type="EMBL" id="CAID01000007">
    <property type="protein sequence ID" value="CEF98712.1"/>
    <property type="molecule type" value="Genomic_DNA"/>
</dbReference>
<dbReference type="InParanoid" id="A0A090M7P7"/>
<dbReference type="PANTHER" id="PTHR11255">
    <property type="entry name" value="DIACYLGLYCEROL KINASE"/>
    <property type="match status" value="1"/>
</dbReference>
<evidence type="ECO:0000259" key="10">
    <source>
        <dbReference type="PROSITE" id="PS50146"/>
    </source>
</evidence>
<dbReference type="PROSITE" id="PS50146">
    <property type="entry name" value="DAGK"/>
    <property type="match status" value="1"/>
</dbReference>
<evidence type="ECO:0000256" key="1">
    <source>
        <dbReference type="ARBA" id="ARBA00004370"/>
    </source>
</evidence>
<evidence type="ECO:0000256" key="7">
    <source>
        <dbReference type="ARBA" id="ARBA00022840"/>
    </source>
</evidence>
<dbReference type="Pfam" id="PF00781">
    <property type="entry name" value="DAGK_cat"/>
    <property type="match status" value="1"/>
</dbReference>
<dbReference type="Gene3D" id="3.40.50.10330">
    <property type="entry name" value="Probable inorganic polyphosphate/atp-NAD kinase, domain 1"/>
    <property type="match status" value="1"/>
</dbReference>
<dbReference type="InterPro" id="IPR001206">
    <property type="entry name" value="Diacylglycerol_kinase_cat_dom"/>
</dbReference>
<dbReference type="GO" id="GO:0004143">
    <property type="term" value="F:ATP-dependent diacylglycerol kinase activity"/>
    <property type="evidence" value="ECO:0007669"/>
    <property type="project" value="UniProtKB-EC"/>
</dbReference>
<comment type="similarity">
    <text evidence="2 9">Belongs to the eukaryotic diacylglycerol kinase family.</text>
</comment>
<dbReference type="RefSeq" id="XP_022839425.1">
    <property type="nucleotide sequence ID" value="XM_022983793.1"/>
</dbReference>
<gene>
    <name evidence="11" type="ORF">OT_ostta07g02360</name>
</gene>
<keyword evidence="6 9" id="KW-0418">Kinase</keyword>
<evidence type="ECO:0000256" key="4">
    <source>
        <dbReference type="ARBA" id="ARBA00022741"/>
    </source>
</evidence>
<dbReference type="KEGG" id="ota:OT_ostta07g02360"/>
<evidence type="ECO:0000256" key="3">
    <source>
        <dbReference type="ARBA" id="ARBA00022679"/>
    </source>
</evidence>
<protein>
    <recommendedName>
        <fullName evidence="9">Diacylglycerol kinase</fullName>
        <shortName evidence="9">DAG kinase</shortName>
        <ecNumber evidence="9">2.7.1.107</ecNumber>
    </recommendedName>
</protein>
<evidence type="ECO:0000256" key="6">
    <source>
        <dbReference type="ARBA" id="ARBA00022777"/>
    </source>
</evidence>
<dbReference type="Proteomes" id="UP000009170">
    <property type="component" value="Unassembled WGS sequence"/>
</dbReference>
<keyword evidence="5" id="KW-0863">Zinc-finger</keyword>
<keyword evidence="5" id="KW-0479">Metal-binding</keyword>
<keyword evidence="5" id="KW-0862">Zinc</keyword>
<keyword evidence="12" id="KW-1185">Reference proteome</keyword>
<dbReference type="Pfam" id="PF00609">
    <property type="entry name" value="DAGK_acc"/>
    <property type="match status" value="1"/>
</dbReference>
<dbReference type="FunCoup" id="A0A090M7P7">
    <property type="interactions" value="874"/>
</dbReference>
<accession>A0A090M7P7</accession>
<comment type="caution">
    <text evidence="11">The sequence shown here is derived from an EMBL/GenBank/DDBJ whole genome shotgun (WGS) entry which is preliminary data.</text>
</comment>
<reference evidence="11 12" key="2">
    <citation type="journal article" date="2014" name="BMC Genomics">
        <title>An improved genome of the model marine alga Ostreococcus tauri unfolds by assessing Illumina de novo assemblies.</title>
        <authorList>
            <person name="Blanc-Mathieu R."/>
            <person name="Verhelst B."/>
            <person name="Derelle E."/>
            <person name="Rombauts S."/>
            <person name="Bouget F.Y."/>
            <person name="Carre I."/>
            <person name="Chateau A."/>
            <person name="Eyre-Walker A."/>
            <person name="Grimsley N."/>
            <person name="Moreau H."/>
            <person name="Piegu B."/>
            <person name="Rivals E."/>
            <person name="Schackwitz W."/>
            <person name="Van de Peer Y."/>
            <person name="Piganeau G."/>
        </authorList>
    </citation>
    <scope>NUCLEOTIDE SEQUENCE [LARGE SCALE GENOMIC DNA]</scope>
    <source>
        <strain evidence="12">OTTH 0595 / CCAP 157/2 / RCC745</strain>
    </source>
</reference>
<dbReference type="Gene3D" id="2.60.200.40">
    <property type="match status" value="1"/>
</dbReference>
<dbReference type="STRING" id="70448.A0A090M7P7"/>
<sequence>MPRESVADAIARVDSYVKRFIVDLANGFADDARVATGAEGDGSDGTVSASGASINLSGTMLNLTAIVETITTPLKTSAVTFEGVVRTMAVTVACAIAIQWALVKLVRMRREKQGWWYYLKQSRHARLILPPECVTEAPMRSPLNRVTRKINKYIKKKGGPLGRMSSGADAYSPILSVDVEVLAEDAAPLLVFVNSKSGGQMGPYLLEGLRSNLNPLQVVDLHNTGPRAALKLFANVPNVRILVAGGDGTVAWILQTLDELDVAKKPPVGILPLGTGNDLARVLGWGGGYSNELISELLVQILEAHPVPLDRWQVEIALTDPVTSMNKLASAAGQPALKEGAPPKKKEIVFQNYLGIGVDAQAALLFHRTRNARPQLFFSAMTNKLLYGAFGAKDFLEHSCAGLHKSIRIYADGVRQTIPPEAEGVILLNINSFAGGVRMWEREGSYGMSSMQDGLVDIVVVHGALHLGQLNMGVDKPVRICQAREVRVVIDKKVPMHVDGEPWEQPACTMDIKLKNKATMLRRTADVRGMTIIEMQNTLDWARREDIISDEQCERIMVEAYRRADARALEGGHRRLGAHRRSGSIGNLLQSKAPSYSQLLGLGGGDNF</sequence>
<feature type="domain" description="DAGKc" evidence="10">
    <location>
        <begin position="184"/>
        <end position="318"/>
    </location>
</feature>
<keyword evidence="4 9" id="KW-0547">Nucleotide-binding</keyword>
<keyword evidence="7 9" id="KW-0067">ATP-binding</keyword>
<proteinExistence type="inferred from homology"/>
<dbReference type="GeneID" id="9837174"/>
<dbReference type="InterPro" id="IPR016064">
    <property type="entry name" value="NAD/diacylglycerol_kinase_sf"/>
</dbReference>
<dbReference type="InterPro" id="IPR017438">
    <property type="entry name" value="ATP-NAD_kinase_N"/>
</dbReference>
<dbReference type="InterPro" id="IPR037607">
    <property type="entry name" value="DGK"/>
</dbReference>
<organism evidence="11 12">
    <name type="scientific">Ostreococcus tauri</name>
    <name type="common">Marine green alga</name>
    <dbReference type="NCBI Taxonomy" id="70448"/>
    <lineage>
        <taxon>Eukaryota</taxon>
        <taxon>Viridiplantae</taxon>
        <taxon>Chlorophyta</taxon>
        <taxon>Mamiellophyceae</taxon>
        <taxon>Mamiellales</taxon>
        <taxon>Bathycoccaceae</taxon>
        <taxon>Ostreococcus</taxon>
    </lineage>
</organism>
<comment type="catalytic activity">
    <reaction evidence="9">
        <text>a 1,2-diacyl-sn-glycerol + ATP = a 1,2-diacyl-sn-glycero-3-phosphate + ADP + H(+)</text>
        <dbReference type="Rhea" id="RHEA:10272"/>
        <dbReference type="ChEBI" id="CHEBI:15378"/>
        <dbReference type="ChEBI" id="CHEBI:17815"/>
        <dbReference type="ChEBI" id="CHEBI:30616"/>
        <dbReference type="ChEBI" id="CHEBI:58608"/>
        <dbReference type="ChEBI" id="CHEBI:456216"/>
        <dbReference type="EC" id="2.7.1.107"/>
    </reaction>
</comment>